<sequence>MNDVGASEVHNSTNVSGNFSSMNTTGLPILAVELLYEIVSYFQTIEYPYTSDEVPLPGYLLDGWRALRSLSETCRSLRHKCRPLLWQTVVCAAGYEDQIPDTAGKLRSYASQCVGKRLQRELAALTGLLLGKTGVVGLGQYVQSLTIAVPPETREETIFSLAKCIHSLSNLKTLQIIGPTSPDLGLIFTSPPDTHLGRVLSSAHHHSGLNIYCPSVTHLLLDSTAHAALPCFPNVVKMYCSFHTFHTTIPEPLTWPGDDTYTPDLELPNFDMGTGPDGLVPPFGMSFGVGLGARSRSEEIKLQEVQRSMIRIINENCTLVEEFLVGNPGIEEEASLWAVDFEAGSPAPAGFSSEVSLEGQQPHKGSLVRAIVEAMPNLRVFPRLHVHPDTPVAIVPYLFSSLQDLSSLHLNPSSPLDNRTIEFIGAITGKMGEVSRTMGRKCEFRMQTGPNEMVLPIWPSLEGEGIDIGLETPNFGAILASGY</sequence>
<evidence type="ECO:0008006" key="3">
    <source>
        <dbReference type="Google" id="ProtNLM"/>
    </source>
</evidence>
<evidence type="ECO:0000313" key="1">
    <source>
        <dbReference type="EMBL" id="KAK7451803.1"/>
    </source>
</evidence>
<keyword evidence="2" id="KW-1185">Reference proteome</keyword>
<dbReference type="EMBL" id="JBANRG010000030">
    <property type="protein sequence ID" value="KAK7451803.1"/>
    <property type="molecule type" value="Genomic_DNA"/>
</dbReference>
<protein>
    <recommendedName>
        <fullName evidence="3">F-box domain-containing protein</fullName>
    </recommendedName>
</protein>
<proteinExistence type="predicted"/>
<organism evidence="1 2">
    <name type="scientific">Marasmiellus scandens</name>
    <dbReference type="NCBI Taxonomy" id="2682957"/>
    <lineage>
        <taxon>Eukaryota</taxon>
        <taxon>Fungi</taxon>
        <taxon>Dikarya</taxon>
        <taxon>Basidiomycota</taxon>
        <taxon>Agaricomycotina</taxon>
        <taxon>Agaricomycetes</taxon>
        <taxon>Agaricomycetidae</taxon>
        <taxon>Agaricales</taxon>
        <taxon>Marasmiineae</taxon>
        <taxon>Omphalotaceae</taxon>
        <taxon>Marasmiellus</taxon>
    </lineage>
</organism>
<comment type="caution">
    <text evidence="1">The sequence shown here is derived from an EMBL/GenBank/DDBJ whole genome shotgun (WGS) entry which is preliminary data.</text>
</comment>
<reference evidence="1 2" key="1">
    <citation type="submission" date="2024-01" db="EMBL/GenBank/DDBJ databases">
        <title>A draft genome for the cacao thread blight pathogen Marasmiellus scandens.</title>
        <authorList>
            <person name="Baruah I.K."/>
            <person name="Leung J."/>
            <person name="Bukari Y."/>
            <person name="Amoako-Attah I."/>
            <person name="Meinhardt L.W."/>
            <person name="Bailey B.A."/>
            <person name="Cohen S.P."/>
        </authorList>
    </citation>
    <scope>NUCLEOTIDE SEQUENCE [LARGE SCALE GENOMIC DNA]</scope>
    <source>
        <strain evidence="1 2">GH-19</strain>
    </source>
</reference>
<name>A0ABR1J8V0_9AGAR</name>
<evidence type="ECO:0000313" key="2">
    <source>
        <dbReference type="Proteomes" id="UP001498398"/>
    </source>
</evidence>
<gene>
    <name evidence="1" type="ORF">VKT23_012482</name>
</gene>
<accession>A0ABR1J8V0</accession>
<dbReference type="Proteomes" id="UP001498398">
    <property type="component" value="Unassembled WGS sequence"/>
</dbReference>